<dbReference type="Pfam" id="PF26142">
    <property type="entry name" value="DD_DDX21-DDX50"/>
    <property type="match status" value="1"/>
</dbReference>
<evidence type="ECO:0000256" key="11">
    <source>
        <dbReference type="ARBA" id="ARBA00022801"/>
    </source>
</evidence>
<keyword evidence="9" id="KW-0677">Repeat</keyword>
<dbReference type="CDD" id="cd18787">
    <property type="entry name" value="SF2_C_DEAD"/>
    <property type="match status" value="1"/>
</dbReference>
<dbReference type="CDD" id="cd12936">
    <property type="entry name" value="GUCT_RHII_Gualpha_beta"/>
    <property type="match status" value="1"/>
</dbReference>
<dbReference type="InterPro" id="IPR012562">
    <property type="entry name" value="GUCT"/>
</dbReference>
<dbReference type="GO" id="GO:0003723">
    <property type="term" value="F:RNA binding"/>
    <property type="evidence" value="ECO:0007669"/>
    <property type="project" value="UniProtKB-KW"/>
</dbReference>
<protein>
    <recommendedName>
        <fullName evidence="6">RNA helicase</fullName>
        <ecNumber evidence="6">3.6.4.13</ecNumber>
    </recommendedName>
</protein>
<evidence type="ECO:0000256" key="7">
    <source>
        <dbReference type="ARBA" id="ARBA00022490"/>
    </source>
</evidence>
<evidence type="ECO:0000256" key="1">
    <source>
        <dbReference type="ARBA" id="ARBA00004173"/>
    </source>
</evidence>
<dbReference type="FunFam" id="3.40.50.300:FF:000666">
    <property type="entry name" value="ATP-dependent RNA helicase DDX50"/>
    <property type="match status" value="1"/>
</dbReference>
<dbReference type="SMART" id="SM00490">
    <property type="entry name" value="HELICc"/>
    <property type="match status" value="1"/>
</dbReference>
<reference evidence="22" key="3">
    <citation type="submission" date="2025-09" db="UniProtKB">
        <authorList>
            <consortium name="Ensembl"/>
        </authorList>
    </citation>
    <scope>IDENTIFICATION</scope>
</reference>
<evidence type="ECO:0000259" key="20">
    <source>
        <dbReference type="PROSITE" id="PS51192"/>
    </source>
</evidence>
<dbReference type="Pfam" id="PF00270">
    <property type="entry name" value="DEAD"/>
    <property type="match status" value="1"/>
</dbReference>
<evidence type="ECO:0000256" key="10">
    <source>
        <dbReference type="ARBA" id="ARBA00022741"/>
    </source>
</evidence>
<dbReference type="GO" id="GO:0005730">
    <property type="term" value="C:nucleolus"/>
    <property type="evidence" value="ECO:0007669"/>
    <property type="project" value="UniProtKB-SubCell"/>
</dbReference>
<evidence type="ECO:0000256" key="6">
    <source>
        <dbReference type="ARBA" id="ARBA00012552"/>
    </source>
</evidence>
<evidence type="ECO:0000256" key="5">
    <source>
        <dbReference type="ARBA" id="ARBA00006517"/>
    </source>
</evidence>
<dbReference type="Ensembl" id="ENSGWIT00000000608.1">
    <property type="protein sequence ID" value="ENSGWIP00000000549.1"/>
    <property type="gene ID" value="ENSGWIG00000000308.1"/>
</dbReference>
<evidence type="ECO:0000256" key="14">
    <source>
        <dbReference type="ARBA" id="ARBA00022884"/>
    </source>
</evidence>
<comment type="similarity">
    <text evidence="5">Belongs to the DEAD box helicase family. DDX21/DDX50 subfamily.</text>
</comment>
<evidence type="ECO:0000256" key="12">
    <source>
        <dbReference type="ARBA" id="ARBA00022806"/>
    </source>
</evidence>
<dbReference type="PANTHER" id="PTHR47963:SF8">
    <property type="entry name" value="ATP-DEPENDENT RNA HELICASE DEAD"/>
    <property type="match status" value="1"/>
</dbReference>
<keyword evidence="11" id="KW-0378">Hydrolase</keyword>
<keyword evidence="14" id="KW-0694">RNA-binding</keyword>
<dbReference type="FunFam" id="3.40.50.300:FF:001168">
    <property type="entry name" value="nucleolar RNA helicase 2"/>
    <property type="match status" value="1"/>
</dbReference>
<keyword evidence="7" id="KW-0963">Cytoplasm</keyword>
<name>A0A8C5D2S0_GOUWI</name>
<evidence type="ECO:0000256" key="17">
    <source>
        <dbReference type="ARBA" id="ARBA00023242"/>
    </source>
</evidence>
<dbReference type="GO" id="GO:0003724">
    <property type="term" value="F:RNA helicase activity"/>
    <property type="evidence" value="ECO:0007669"/>
    <property type="project" value="UniProtKB-EC"/>
</dbReference>
<evidence type="ECO:0000256" key="3">
    <source>
        <dbReference type="ARBA" id="ARBA00004604"/>
    </source>
</evidence>
<evidence type="ECO:0000256" key="19">
    <source>
        <dbReference type="SAM" id="MobiDB-lite"/>
    </source>
</evidence>
<dbReference type="Gene3D" id="3.40.50.300">
    <property type="entry name" value="P-loop containing nucleotide triphosphate hydrolases"/>
    <property type="match status" value="2"/>
</dbReference>
<dbReference type="GO" id="GO:0006364">
    <property type="term" value="P:rRNA processing"/>
    <property type="evidence" value="ECO:0007669"/>
    <property type="project" value="UniProtKB-KW"/>
</dbReference>
<dbReference type="InterPro" id="IPR001650">
    <property type="entry name" value="Helicase_C-like"/>
</dbReference>
<dbReference type="GO" id="GO:0016787">
    <property type="term" value="F:hydrolase activity"/>
    <property type="evidence" value="ECO:0007669"/>
    <property type="project" value="UniProtKB-KW"/>
</dbReference>
<gene>
    <name evidence="22" type="primary">ddx21</name>
</gene>
<accession>A0A8C5D2S0</accession>
<dbReference type="InterPro" id="IPR059027">
    <property type="entry name" value="DD_DDX21-DDX50"/>
</dbReference>
<feature type="domain" description="Helicase C-terminal" evidence="21">
    <location>
        <begin position="288"/>
        <end position="431"/>
    </location>
</feature>
<dbReference type="Pfam" id="PF00271">
    <property type="entry name" value="Helicase_C"/>
    <property type="match status" value="1"/>
</dbReference>
<evidence type="ECO:0000256" key="2">
    <source>
        <dbReference type="ARBA" id="ARBA00004514"/>
    </source>
</evidence>
<dbReference type="SUPFAM" id="SSF52540">
    <property type="entry name" value="P-loop containing nucleoside triphosphate hydrolases"/>
    <property type="match status" value="1"/>
</dbReference>
<dbReference type="InterPro" id="IPR050547">
    <property type="entry name" value="DEAD_box_RNA_helicases"/>
</dbReference>
<evidence type="ECO:0000256" key="8">
    <source>
        <dbReference type="ARBA" id="ARBA00022552"/>
    </source>
</evidence>
<dbReference type="SMART" id="SM00487">
    <property type="entry name" value="DEXDc"/>
    <property type="match status" value="1"/>
</dbReference>
<dbReference type="GO" id="GO:0005739">
    <property type="term" value="C:mitochondrion"/>
    <property type="evidence" value="ECO:0007669"/>
    <property type="project" value="UniProtKB-SubCell"/>
</dbReference>
<dbReference type="GO" id="GO:0005654">
    <property type="term" value="C:nucleoplasm"/>
    <property type="evidence" value="ECO:0007669"/>
    <property type="project" value="UniProtKB-SubCell"/>
</dbReference>
<feature type="region of interest" description="Disordered" evidence="19">
    <location>
        <begin position="582"/>
        <end position="614"/>
    </location>
</feature>
<keyword evidence="16" id="KW-0804">Transcription</keyword>
<evidence type="ECO:0000256" key="16">
    <source>
        <dbReference type="ARBA" id="ARBA00023163"/>
    </source>
</evidence>
<keyword evidence="17" id="KW-0539">Nucleus</keyword>
<keyword evidence="10" id="KW-0547">Nucleotide-binding</keyword>
<dbReference type="InterPro" id="IPR027417">
    <property type="entry name" value="P-loop_NTPase"/>
</dbReference>
<dbReference type="GO" id="GO:0005524">
    <property type="term" value="F:ATP binding"/>
    <property type="evidence" value="ECO:0007669"/>
    <property type="project" value="UniProtKB-KW"/>
</dbReference>
<evidence type="ECO:0000259" key="21">
    <source>
        <dbReference type="PROSITE" id="PS51194"/>
    </source>
</evidence>
<proteinExistence type="inferred from homology"/>
<dbReference type="EC" id="3.6.4.13" evidence="6"/>
<dbReference type="InterPro" id="IPR014001">
    <property type="entry name" value="Helicase_ATP-bd"/>
</dbReference>
<comment type="subcellular location">
    <subcellularLocation>
        <location evidence="2">Cytoplasm</location>
        <location evidence="2">Cytosol</location>
    </subcellularLocation>
    <subcellularLocation>
        <location evidence="1">Mitochondrion</location>
    </subcellularLocation>
    <subcellularLocation>
        <location evidence="3">Nucleus</location>
        <location evidence="3">Nucleolus</location>
    </subcellularLocation>
    <subcellularLocation>
        <location evidence="4">Nucleus</location>
        <location evidence="4">Nucleoplasm</location>
    </subcellularLocation>
</comment>
<dbReference type="InterPro" id="IPR011545">
    <property type="entry name" value="DEAD/DEAH_box_helicase_dom"/>
</dbReference>
<evidence type="ECO:0000313" key="22">
    <source>
        <dbReference type="Ensembl" id="ENSGWIP00000000549.1"/>
    </source>
</evidence>
<dbReference type="AlphaFoldDB" id="A0A8C5D2S0"/>
<dbReference type="PANTHER" id="PTHR47963">
    <property type="entry name" value="DEAD-BOX ATP-DEPENDENT RNA HELICASE 47, MITOCHONDRIAL"/>
    <property type="match status" value="1"/>
</dbReference>
<dbReference type="Proteomes" id="UP000694680">
    <property type="component" value="Chromosome 3"/>
</dbReference>
<dbReference type="Gene3D" id="3.30.70.2280">
    <property type="match status" value="1"/>
</dbReference>
<evidence type="ECO:0000313" key="23">
    <source>
        <dbReference type="Proteomes" id="UP000694680"/>
    </source>
</evidence>
<keyword evidence="8" id="KW-0698">rRNA processing</keyword>
<keyword evidence="15" id="KW-0496">Mitochondrion</keyword>
<evidence type="ECO:0000256" key="9">
    <source>
        <dbReference type="ARBA" id="ARBA00022737"/>
    </source>
</evidence>
<dbReference type="PROSITE" id="PS51192">
    <property type="entry name" value="HELICASE_ATP_BIND_1"/>
    <property type="match status" value="1"/>
</dbReference>
<feature type="domain" description="Helicase ATP-binding" evidence="20">
    <location>
        <begin position="76"/>
        <end position="255"/>
    </location>
</feature>
<keyword evidence="12" id="KW-0347">Helicase</keyword>
<feature type="compositionally biased region" description="Gly residues" evidence="19">
    <location>
        <begin position="586"/>
        <end position="597"/>
    </location>
</feature>
<dbReference type="PROSITE" id="PS51194">
    <property type="entry name" value="HELICASE_CTER"/>
    <property type="match status" value="1"/>
</dbReference>
<reference evidence="22" key="1">
    <citation type="submission" date="2020-06" db="EMBL/GenBank/DDBJ databases">
        <authorList>
            <consortium name="Wellcome Sanger Institute Data Sharing"/>
        </authorList>
    </citation>
    <scope>NUCLEOTIDE SEQUENCE [LARGE SCALE GENOMIC DNA]</scope>
</reference>
<evidence type="ECO:0000256" key="4">
    <source>
        <dbReference type="ARBA" id="ARBA00004642"/>
    </source>
</evidence>
<dbReference type="GO" id="GO:0005829">
    <property type="term" value="C:cytosol"/>
    <property type="evidence" value="ECO:0007669"/>
    <property type="project" value="UniProtKB-SubCell"/>
</dbReference>
<evidence type="ECO:0000256" key="18">
    <source>
        <dbReference type="ARBA" id="ARBA00049390"/>
    </source>
</evidence>
<keyword evidence="13" id="KW-0067">ATP-binding</keyword>
<comment type="catalytic activity">
    <reaction evidence="18">
        <text>ATP + H2O = ADP + phosphate + H(+)</text>
        <dbReference type="Rhea" id="RHEA:13065"/>
        <dbReference type="ChEBI" id="CHEBI:15377"/>
        <dbReference type="ChEBI" id="CHEBI:15378"/>
        <dbReference type="ChEBI" id="CHEBI:30616"/>
        <dbReference type="ChEBI" id="CHEBI:43474"/>
        <dbReference type="ChEBI" id="CHEBI:456216"/>
        <dbReference type="EC" id="3.6.4.13"/>
    </reaction>
    <physiologicalReaction direction="left-to-right" evidence="18">
        <dbReference type="Rhea" id="RHEA:13066"/>
    </physiologicalReaction>
</comment>
<reference evidence="22" key="2">
    <citation type="submission" date="2025-08" db="UniProtKB">
        <authorList>
            <consortium name="Ensembl"/>
        </authorList>
    </citation>
    <scope>IDENTIFICATION</scope>
</reference>
<sequence length="614" mass="68475">AECLSVSKSLTGLISPQFHRPLLCRLSSHHGSSFFQEETQEQKEGAFSNFRISQVTVDKLKARGVSYLFDIQVKTFDAVYDGEDVIAQARTGTGKTFSFALPLIEKLQKDSVEKARGRPPKVLVLTPTRELAIQVAKDFKDVSKKLAISCFYGGSSYNPQIDAIRNGIDILIGTPGRIKDHAQNHKLNLTQLKHVVLDEVDQMLDMGFAEQVEEILSSSYKKDDEANPQTLLFSATCPPWVYDVAKKYMRPECKHVDLIGKKTKRTATTVEHLAIACHWSQRAAVIGDVIQVYSGSHGRTILFCETKKEANELSLNASIKQGAQTLHGDIPQKQREMTLKSFRNGGFEVLVATNVAARGLDIPEVDLVIQCSPPKDVESYIHRSGRTGRAGRTGICICFYQRKEEDQLRYVENKAGITFRRVGVPTANDIIKSSSKDAVRFLDSVPITAIDYFRESAEKLIEQRGAVDALAAALAHISGATSLEQRSLLNSDAGYITMQLVCSQEMHNLGYAWRAIKEQLGDDMENQIHRMSFLKGKTVSTDFGIDFLFFLFFQFCNCLNESWNDGRRWQLTVATELPELEEKGRSFGGNGGRGGGFRSNNGGQKRSFSRAFDR</sequence>
<evidence type="ECO:0000256" key="15">
    <source>
        <dbReference type="ARBA" id="ARBA00023128"/>
    </source>
</evidence>
<organism evidence="22 23">
    <name type="scientific">Gouania willdenowi</name>
    <name type="common">Blunt-snouted clingfish</name>
    <name type="synonym">Lepadogaster willdenowi</name>
    <dbReference type="NCBI Taxonomy" id="441366"/>
    <lineage>
        <taxon>Eukaryota</taxon>
        <taxon>Metazoa</taxon>
        <taxon>Chordata</taxon>
        <taxon>Craniata</taxon>
        <taxon>Vertebrata</taxon>
        <taxon>Euteleostomi</taxon>
        <taxon>Actinopterygii</taxon>
        <taxon>Neopterygii</taxon>
        <taxon>Teleostei</taxon>
        <taxon>Neoteleostei</taxon>
        <taxon>Acanthomorphata</taxon>
        <taxon>Ovalentaria</taxon>
        <taxon>Blenniimorphae</taxon>
        <taxon>Blenniiformes</taxon>
        <taxon>Gobiesocoidei</taxon>
        <taxon>Gobiesocidae</taxon>
        <taxon>Gobiesocinae</taxon>
        <taxon>Gouania</taxon>
    </lineage>
</organism>
<keyword evidence="23" id="KW-1185">Reference proteome</keyword>
<dbReference type="InterPro" id="IPR035979">
    <property type="entry name" value="RBD_domain_sf"/>
</dbReference>
<evidence type="ECO:0000256" key="13">
    <source>
        <dbReference type="ARBA" id="ARBA00022840"/>
    </source>
</evidence>
<dbReference type="SUPFAM" id="SSF54928">
    <property type="entry name" value="RNA-binding domain, RBD"/>
    <property type="match status" value="1"/>
</dbReference>
<dbReference type="Pfam" id="PF08152">
    <property type="entry name" value="GUCT"/>
    <property type="match status" value="1"/>
</dbReference>